<evidence type="ECO:0000256" key="1">
    <source>
        <dbReference type="ARBA" id="ARBA00004141"/>
    </source>
</evidence>
<feature type="transmembrane region" description="Helical" evidence="6">
    <location>
        <begin position="95"/>
        <end position="122"/>
    </location>
</feature>
<evidence type="ECO:0000313" key="8">
    <source>
        <dbReference type="Proteomes" id="UP000245383"/>
    </source>
</evidence>
<dbReference type="Pfam" id="PF03661">
    <property type="entry name" value="TMEM33_Pom33"/>
    <property type="match status" value="1"/>
</dbReference>
<evidence type="ECO:0000256" key="5">
    <source>
        <dbReference type="ARBA" id="ARBA00023136"/>
    </source>
</evidence>
<evidence type="ECO:0000256" key="6">
    <source>
        <dbReference type="SAM" id="Phobius"/>
    </source>
</evidence>
<keyword evidence="5 6" id="KW-0472">Membrane</keyword>
<dbReference type="InterPro" id="IPR005344">
    <property type="entry name" value="TMEM33/Pom33"/>
</dbReference>
<dbReference type="OrthoDB" id="5581259at2759"/>
<comment type="caution">
    <text evidence="7">The sequence shown here is derived from an EMBL/GenBank/DDBJ whole genome shotgun (WGS) entry which is preliminary data.</text>
</comment>
<dbReference type="EMBL" id="MBFR01000037">
    <property type="protein sequence ID" value="PVU96239.1"/>
    <property type="molecule type" value="Genomic_DNA"/>
</dbReference>
<feature type="transmembrane region" description="Helical" evidence="6">
    <location>
        <begin position="188"/>
        <end position="212"/>
    </location>
</feature>
<keyword evidence="8" id="KW-1185">Reference proteome</keyword>
<evidence type="ECO:0000313" key="7">
    <source>
        <dbReference type="EMBL" id="PVU96239.1"/>
    </source>
</evidence>
<feature type="transmembrane region" description="Helical" evidence="6">
    <location>
        <begin position="26"/>
        <end position="44"/>
    </location>
</feature>
<keyword evidence="4 6" id="KW-1133">Transmembrane helix</keyword>
<sequence length="283" mass="32164">MSPPKPSTSSLPISQKLLQLAQTAQFVWWIGHLFTVFFGTLYYLRFLSASGANRYYYLSVMGALFSYGISVYKTYGPPQFTLPFLQRLIIDENVQYIILAVFLYTQRPIFVALVPFLIFSVFHASGYLRLTLIPAIYPTVSVEIENAKRAGSTSTTSLTFPAKVSMFLMSSFTNYYSSALKLVSLWEVSVIMVWVTLFALTFRISLFFPIVYAQFLRIRYVTSPPVRAAFHTIRTYLDSKIIGPNASQSIPPTLAQYYVKCRDYLVNMGNNIVNQANQPQPTQ</sequence>
<comment type="similarity">
    <text evidence="2">Belongs to the PER33/POM33 family.</text>
</comment>
<evidence type="ECO:0000256" key="4">
    <source>
        <dbReference type="ARBA" id="ARBA00022989"/>
    </source>
</evidence>
<protein>
    <recommendedName>
        <fullName evidence="9">Nucleoporin POM33</fullName>
    </recommendedName>
</protein>
<keyword evidence="3 6" id="KW-0812">Transmembrane</keyword>
<proteinExistence type="inferred from homology"/>
<gene>
    <name evidence="7" type="ORF">BB561_001308</name>
</gene>
<evidence type="ECO:0000256" key="3">
    <source>
        <dbReference type="ARBA" id="ARBA00022692"/>
    </source>
</evidence>
<dbReference type="GO" id="GO:0061024">
    <property type="term" value="P:membrane organization"/>
    <property type="evidence" value="ECO:0007669"/>
    <property type="project" value="TreeGrafter"/>
</dbReference>
<dbReference type="InterPro" id="IPR051645">
    <property type="entry name" value="PER33/POM33_regulator"/>
</dbReference>
<dbReference type="GO" id="GO:0016020">
    <property type="term" value="C:membrane"/>
    <property type="evidence" value="ECO:0007669"/>
    <property type="project" value="UniProtKB-SubCell"/>
</dbReference>
<dbReference type="GO" id="GO:0071786">
    <property type="term" value="P:endoplasmic reticulum tubular network organization"/>
    <property type="evidence" value="ECO:0007669"/>
    <property type="project" value="TreeGrafter"/>
</dbReference>
<evidence type="ECO:0000256" key="2">
    <source>
        <dbReference type="ARBA" id="ARBA00007322"/>
    </source>
</evidence>
<dbReference type="STRING" id="133385.A0A2T9YV96"/>
<dbReference type="Proteomes" id="UP000245383">
    <property type="component" value="Unassembled WGS sequence"/>
</dbReference>
<organism evidence="7 8">
    <name type="scientific">Smittium simulii</name>
    <dbReference type="NCBI Taxonomy" id="133385"/>
    <lineage>
        <taxon>Eukaryota</taxon>
        <taxon>Fungi</taxon>
        <taxon>Fungi incertae sedis</taxon>
        <taxon>Zoopagomycota</taxon>
        <taxon>Kickxellomycotina</taxon>
        <taxon>Harpellomycetes</taxon>
        <taxon>Harpellales</taxon>
        <taxon>Legeriomycetaceae</taxon>
        <taxon>Smittium</taxon>
    </lineage>
</organism>
<name>A0A2T9YV96_9FUNG</name>
<comment type="subcellular location">
    <subcellularLocation>
        <location evidence="1">Membrane</location>
        <topology evidence="1">Multi-pass membrane protein</topology>
    </subcellularLocation>
</comment>
<dbReference type="AlphaFoldDB" id="A0A2T9YV96"/>
<dbReference type="PANTHER" id="PTHR12703:SF4">
    <property type="entry name" value="TRANSMEMBRANE PROTEIN 33"/>
    <property type="match status" value="1"/>
</dbReference>
<reference evidence="7 8" key="1">
    <citation type="journal article" date="2018" name="MBio">
        <title>Comparative Genomics Reveals the Core Gene Toolbox for the Fungus-Insect Symbiosis.</title>
        <authorList>
            <person name="Wang Y."/>
            <person name="Stata M."/>
            <person name="Wang W."/>
            <person name="Stajich J.E."/>
            <person name="White M.M."/>
            <person name="Moncalvo J.M."/>
        </authorList>
    </citation>
    <scope>NUCLEOTIDE SEQUENCE [LARGE SCALE GENOMIC DNA]</scope>
    <source>
        <strain evidence="7 8">SWE-8-4</strain>
    </source>
</reference>
<dbReference type="PANTHER" id="PTHR12703">
    <property type="entry name" value="TRANSMEMBRANE PROTEIN 33"/>
    <property type="match status" value="1"/>
</dbReference>
<feature type="transmembrane region" description="Helical" evidence="6">
    <location>
        <begin position="56"/>
        <end position="75"/>
    </location>
</feature>
<dbReference type="GO" id="GO:0005783">
    <property type="term" value="C:endoplasmic reticulum"/>
    <property type="evidence" value="ECO:0007669"/>
    <property type="project" value="TreeGrafter"/>
</dbReference>
<accession>A0A2T9YV96</accession>
<evidence type="ECO:0008006" key="9">
    <source>
        <dbReference type="Google" id="ProtNLM"/>
    </source>
</evidence>